<dbReference type="Pfam" id="PF12706">
    <property type="entry name" value="Lactamase_B_2"/>
    <property type="match status" value="1"/>
</dbReference>
<accession>A0ABD1YLC2</accession>
<dbReference type="PANTHER" id="PTHR42663">
    <property type="entry name" value="HYDROLASE C777.06C-RELATED-RELATED"/>
    <property type="match status" value="1"/>
</dbReference>
<dbReference type="Gene3D" id="3.60.15.10">
    <property type="entry name" value="Ribonuclease Z/Hydroxyacylglutathione hydrolase-like"/>
    <property type="match status" value="1"/>
</dbReference>
<evidence type="ECO:0000313" key="2">
    <source>
        <dbReference type="EMBL" id="KAL2631556.1"/>
    </source>
</evidence>
<keyword evidence="3" id="KW-1185">Reference proteome</keyword>
<gene>
    <name evidence="2" type="ORF">R1flu_016242</name>
</gene>
<dbReference type="InterPro" id="IPR036866">
    <property type="entry name" value="RibonucZ/Hydroxyglut_hydro"/>
</dbReference>
<proteinExistence type="predicted"/>
<evidence type="ECO:0000313" key="3">
    <source>
        <dbReference type="Proteomes" id="UP001605036"/>
    </source>
</evidence>
<name>A0ABD1YLC2_9MARC</name>
<dbReference type="SUPFAM" id="SSF56281">
    <property type="entry name" value="Metallo-hydrolase/oxidoreductase"/>
    <property type="match status" value="1"/>
</dbReference>
<dbReference type="InterPro" id="IPR001279">
    <property type="entry name" value="Metallo-B-lactamas"/>
</dbReference>
<sequence>MGDSAETDLLTNGVLKSVLLNEEEAEEDEESSELIILGSGSSTGVPSPVCLLRPTDPPCHVCHKAMEGLPEINKNYRCNPSLLINYRHADGTRRYIQIDATKNFKEQVLRWFLIHKIPRLDALILTHDHADATLGLDDIRGVQNSNDIQPMPVFVSRNTMDSMLERFPYLVEKKLKAGQEVRRVAQLDWHVIQTSCSTFFEAVGLEMVPLPVMHGEDCLSLGFLFGKTQRVAYISDVSRIPESTERLISADGEWGPVDVLILDSLYRYHTHNTHFCWEDSLAAVKRLRPKRAFFVGMTHEFDHERDNLELAEWSRRENLDVQLAYDGMRIPVHI</sequence>
<feature type="domain" description="Metallo-beta-lactamase" evidence="1">
    <location>
        <begin position="94"/>
        <end position="295"/>
    </location>
</feature>
<reference evidence="2 3" key="1">
    <citation type="submission" date="2024-09" db="EMBL/GenBank/DDBJ databases">
        <title>Chromosome-scale assembly of Riccia fluitans.</title>
        <authorList>
            <person name="Paukszto L."/>
            <person name="Sawicki J."/>
            <person name="Karawczyk K."/>
            <person name="Piernik-Szablinska J."/>
            <person name="Szczecinska M."/>
            <person name="Mazdziarz M."/>
        </authorList>
    </citation>
    <scope>NUCLEOTIDE SEQUENCE [LARGE SCALE GENOMIC DNA]</scope>
    <source>
        <strain evidence="2">Rf_01</strain>
        <tissue evidence="2">Aerial parts of the thallus</tissue>
    </source>
</reference>
<comment type="caution">
    <text evidence="2">The sequence shown here is derived from an EMBL/GenBank/DDBJ whole genome shotgun (WGS) entry which is preliminary data.</text>
</comment>
<dbReference type="PANTHER" id="PTHR42663:SF6">
    <property type="entry name" value="HYDROLASE C777.06C-RELATED"/>
    <property type="match status" value="1"/>
</dbReference>
<dbReference type="Proteomes" id="UP001605036">
    <property type="component" value="Unassembled WGS sequence"/>
</dbReference>
<dbReference type="EMBL" id="JBHFFA010000004">
    <property type="protein sequence ID" value="KAL2631556.1"/>
    <property type="molecule type" value="Genomic_DNA"/>
</dbReference>
<organism evidence="2 3">
    <name type="scientific">Riccia fluitans</name>
    <dbReference type="NCBI Taxonomy" id="41844"/>
    <lineage>
        <taxon>Eukaryota</taxon>
        <taxon>Viridiplantae</taxon>
        <taxon>Streptophyta</taxon>
        <taxon>Embryophyta</taxon>
        <taxon>Marchantiophyta</taxon>
        <taxon>Marchantiopsida</taxon>
        <taxon>Marchantiidae</taxon>
        <taxon>Marchantiales</taxon>
        <taxon>Ricciaceae</taxon>
        <taxon>Riccia</taxon>
    </lineage>
</organism>
<protein>
    <recommendedName>
        <fullName evidence="1">Metallo-beta-lactamase domain-containing protein</fullName>
    </recommendedName>
</protein>
<evidence type="ECO:0000259" key="1">
    <source>
        <dbReference type="Pfam" id="PF12706"/>
    </source>
</evidence>
<dbReference type="AlphaFoldDB" id="A0ABD1YLC2"/>
<dbReference type="CDD" id="cd16279">
    <property type="entry name" value="metallo-hydrolase-like_MBL-fold"/>
    <property type="match status" value="1"/>
</dbReference>